<evidence type="ECO:0000256" key="7">
    <source>
        <dbReference type="SAM" id="MobiDB-lite"/>
    </source>
</evidence>
<reference evidence="10" key="1">
    <citation type="journal article" date="2013" name="Genetics">
        <title>The draft genome and transcriptome of Panagrellus redivivus are shaped by the harsh demands of a free-living lifestyle.</title>
        <authorList>
            <person name="Srinivasan J."/>
            <person name="Dillman A.R."/>
            <person name="Macchietto M.G."/>
            <person name="Heikkinen L."/>
            <person name="Lakso M."/>
            <person name="Fracchia K.M."/>
            <person name="Antoshechkin I."/>
            <person name="Mortazavi A."/>
            <person name="Wong G."/>
            <person name="Sternberg P.W."/>
        </authorList>
    </citation>
    <scope>NUCLEOTIDE SEQUENCE [LARGE SCALE GENOMIC DNA]</scope>
    <source>
        <strain evidence="10">MT8872</strain>
    </source>
</reference>
<dbReference type="Proteomes" id="UP000492821">
    <property type="component" value="Unassembled WGS sequence"/>
</dbReference>
<keyword evidence="10" id="KW-1185">Reference proteome</keyword>
<evidence type="ECO:0000313" key="11">
    <source>
        <dbReference type="WBParaSite" id="Pan_g13153.t1"/>
    </source>
</evidence>
<keyword evidence="6" id="KW-0175">Coiled coil</keyword>
<accession>A0A7E4UUY3</accession>
<sequence length="360" mass="40909">MGKAGEQLAFASAEAAKEELENDKMKLQEVCHKLTLKADKYRLMARDKAKIARELQQKLDREAELKAAKSRLFKKSRLKVLTTILVFFIFYSTIMVLHCHFHIPGLRRSETYCRNYRAWWNGTAEVPLSFDHKPCNESEHGITTAGGFVECNRVNESIALPRASGDFAFKPNRAKLPKGQIVTAYPDISCFELTKDFEFIVVTCDGIWDVMTDEEADKFCRQRFQKGVETELMCKEDRELDFLGCGNMTVIRISCLQGDDAETYYARVQRLKPIGKVEAPIRMREEVVPTGCDDTLATPSWSNSTIEEDSDDEKPSMVFSVDEEVNLPVTEVVEAKPKKEEAATVEDNKQDESKESETAK</sequence>
<proteinExistence type="inferred from homology"/>
<evidence type="ECO:0000256" key="5">
    <source>
        <dbReference type="ARBA" id="ARBA00023211"/>
    </source>
</evidence>
<feature type="coiled-coil region" evidence="6">
    <location>
        <begin position="3"/>
        <end position="37"/>
    </location>
</feature>
<dbReference type="EC" id="3.1.3.16" evidence="4"/>
<dbReference type="Gene3D" id="3.60.40.10">
    <property type="entry name" value="PPM-type phosphatase domain"/>
    <property type="match status" value="1"/>
</dbReference>
<feature type="region of interest" description="Disordered" evidence="7">
    <location>
        <begin position="292"/>
        <end position="360"/>
    </location>
</feature>
<evidence type="ECO:0000256" key="4">
    <source>
        <dbReference type="ARBA" id="ARBA00013081"/>
    </source>
</evidence>
<dbReference type="PANTHER" id="PTHR13832">
    <property type="entry name" value="PROTEIN PHOSPHATASE 2C"/>
    <property type="match status" value="1"/>
</dbReference>
<feature type="transmembrane region" description="Helical" evidence="8">
    <location>
        <begin position="80"/>
        <end position="103"/>
    </location>
</feature>
<dbReference type="WBParaSite" id="Pan_g13153.t1">
    <property type="protein sequence ID" value="Pan_g13153.t1"/>
    <property type="gene ID" value="Pan_g13153"/>
</dbReference>
<dbReference type="CDD" id="cd00143">
    <property type="entry name" value="PP2Cc"/>
    <property type="match status" value="1"/>
</dbReference>
<dbReference type="AlphaFoldDB" id="A0A7E4UUY3"/>
<comment type="cofactor">
    <cofactor evidence="1">
        <name>Mn(2+)</name>
        <dbReference type="ChEBI" id="CHEBI:29035"/>
    </cofactor>
</comment>
<feature type="domain" description="PPM-type phosphatase" evidence="9">
    <location>
        <begin position="1"/>
        <end position="253"/>
    </location>
</feature>
<evidence type="ECO:0000313" key="10">
    <source>
        <dbReference type="Proteomes" id="UP000492821"/>
    </source>
</evidence>
<keyword evidence="5" id="KW-0464">Manganese</keyword>
<evidence type="ECO:0000256" key="8">
    <source>
        <dbReference type="SAM" id="Phobius"/>
    </source>
</evidence>
<comment type="similarity">
    <text evidence="3">Belongs to the PP2C family.</text>
</comment>
<keyword evidence="8" id="KW-1133">Transmembrane helix</keyword>
<evidence type="ECO:0000256" key="1">
    <source>
        <dbReference type="ARBA" id="ARBA00001936"/>
    </source>
</evidence>
<dbReference type="Pfam" id="PF00481">
    <property type="entry name" value="PP2C"/>
    <property type="match status" value="1"/>
</dbReference>
<evidence type="ECO:0000259" key="9">
    <source>
        <dbReference type="SMART" id="SM00332"/>
    </source>
</evidence>
<dbReference type="SUPFAM" id="SSF81606">
    <property type="entry name" value="PP2C-like"/>
    <property type="match status" value="1"/>
</dbReference>
<evidence type="ECO:0000256" key="3">
    <source>
        <dbReference type="ARBA" id="ARBA00006702"/>
    </source>
</evidence>
<feature type="compositionally biased region" description="Basic and acidic residues" evidence="7">
    <location>
        <begin position="333"/>
        <end position="360"/>
    </location>
</feature>
<dbReference type="InterPro" id="IPR036457">
    <property type="entry name" value="PPM-type-like_dom_sf"/>
</dbReference>
<dbReference type="GO" id="GO:0004722">
    <property type="term" value="F:protein serine/threonine phosphatase activity"/>
    <property type="evidence" value="ECO:0007669"/>
    <property type="project" value="UniProtKB-EC"/>
</dbReference>
<name>A0A7E4UUY3_PANRE</name>
<comment type="cofactor">
    <cofactor evidence="2">
        <name>Mg(2+)</name>
        <dbReference type="ChEBI" id="CHEBI:18420"/>
    </cofactor>
</comment>
<keyword evidence="8" id="KW-0472">Membrane</keyword>
<protein>
    <recommendedName>
        <fullName evidence="4">protein-serine/threonine phosphatase</fullName>
        <ecNumber evidence="4">3.1.3.16</ecNumber>
    </recommendedName>
</protein>
<evidence type="ECO:0000256" key="6">
    <source>
        <dbReference type="SAM" id="Coils"/>
    </source>
</evidence>
<dbReference type="InterPro" id="IPR015655">
    <property type="entry name" value="PP2C"/>
</dbReference>
<dbReference type="PANTHER" id="PTHR13832:SF565">
    <property type="entry name" value="AT28366P-RELATED"/>
    <property type="match status" value="1"/>
</dbReference>
<reference evidence="11" key="2">
    <citation type="submission" date="2020-10" db="UniProtKB">
        <authorList>
            <consortium name="WormBaseParasite"/>
        </authorList>
    </citation>
    <scope>IDENTIFICATION</scope>
</reference>
<dbReference type="InterPro" id="IPR001932">
    <property type="entry name" value="PPM-type_phosphatase-like_dom"/>
</dbReference>
<dbReference type="SMART" id="SM00332">
    <property type="entry name" value="PP2Cc"/>
    <property type="match status" value="1"/>
</dbReference>
<organism evidence="10 11">
    <name type="scientific">Panagrellus redivivus</name>
    <name type="common">Microworm</name>
    <dbReference type="NCBI Taxonomy" id="6233"/>
    <lineage>
        <taxon>Eukaryota</taxon>
        <taxon>Metazoa</taxon>
        <taxon>Ecdysozoa</taxon>
        <taxon>Nematoda</taxon>
        <taxon>Chromadorea</taxon>
        <taxon>Rhabditida</taxon>
        <taxon>Tylenchina</taxon>
        <taxon>Panagrolaimomorpha</taxon>
        <taxon>Panagrolaimoidea</taxon>
        <taxon>Panagrolaimidae</taxon>
        <taxon>Panagrellus</taxon>
    </lineage>
</organism>
<evidence type="ECO:0000256" key="2">
    <source>
        <dbReference type="ARBA" id="ARBA00001946"/>
    </source>
</evidence>
<keyword evidence="8" id="KW-0812">Transmembrane</keyword>